<dbReference type="Ensembl" id="ENSCHIT00010030455.1">
    <property type="protein sequence ID" value="ENSCHIP00010021636.1"/>
    <property type="gene ID" value="ENSCHIG00010015938.1"/>
</dbReference>
<feature type="domain" description="BRWD/PHIP N-terminal" evidence="1">
    <location>
        <begin position="23"/>
        <end position="63"/>
    </location>
</feature>
<reference evidence="2" key="1">
    <citation type="submission" date="2025-08" db="UniProtKB">
        <authorList>
            <consortium name="Ensembl"/>
        </authorList>
    </citation>
    <scope>IDENTIFICATION</scope>
</reference>
<evidence type="ECO:0000259" key="1">
    <source>
        <dbReference type="Pfam" id="PF25437"/>
    </source>
</evidence>
<dbReference type="Pfam" id="PF25437">
    <property type="entry name" value="BRWD1_N"/>
    <property type="match status" value="1"/>
</dbReference>
<evidence type="ECO:0000313" key="2">
    <source>
        <dbReference type="Ensembl" id="ENSCHIP00010021636.1"/>
    </source>
</evidence>
<protein>
    <recommendedName>
        <fullName evidence="1">BRWD/PHIP N-terminal domain-containing protein</fullName>
    </recommendedName>
</protein>
<name>A0A8C2R0G1_CAPHI</name>
<dbReference type="InterPro" id="IPR057452">
    <property type="entry name" value="BRWD/PHIP_N"/>
</dbReference>
<organism evidence="2">
    <name type="scientific">Capra hircus</name>
    <name type="common">Goat</name>
    <dbReference type="NCBI Taxonomy" id="9925"/>
    <lineage>
        <taxon>Eukaryota</taxon>
        <taxon>Metazoa</taxon>
        <taxon>Chordata</taxon>
        <taxon>Craniata</taxon>
        <taxon>Vertebrata</taxon>
        <taxon>Euteleostomi</taxon>
        <taxon>Mammalia</taxon>
        <taxon>Eutheria</taxon>
        <taxon>Laurasiatheria</taxon>
        <taxon>Artiodactyla</taxon>
        <taxon>Ruminantia</taxon>
        <taxon>Pecora</taxon>
        <taxon>Bovidae</taxon>
        <taxon>Caprinae</taxon>
        <taxon>Capra</taxon>
    </lineage>
</organism>
<proteinExistence type="predicted"/>
<dbReference type="AlphaFoldDB" id="A0A8C2R0G1"/>
<sequence>LQSAAGFELGREEWVMAPAARHNPCFPFAQVLVQELEEHQLIPRRLDWEGREHRRSFEDLTVRVHYGMALLLQLYIEADLQNYL</sequence>
<accession>A0A8C2R0G1</accession>